<evidence type="ECO:0000256" key="2">
    <source>
        <dbReference type="ARBA" id="ARBA00022658"/>
    </source>
</evidence>
<dbReference type="Pfam" id="PF00018">
    <property type="entry name" value="SH3_1"/>
    <property type="match status" value="1"/>
</dbReference>
<dbReference type="SMART" id="SM00326">
    <property type="entry name" value="SH3"/>
    <property type="match status" value="1"/>
</dbReference>
<evidence type="ECO:0000259" key="5">
    <source>
        <dbReference type="PROSITE" id="PS50002"/>
    </source>
</evidence>
<feature type="domain" description="SH3" evidence="5">
    <location>
        <begin position="1435"/>
        <end position="1496"/>
    </location>
</feature>
<dbReference type="PROSITE" id="PS00741">
    <property type="entry name" value="DH_1"/>
    <property type="match status" value="1"/>
</dbReference>
<feature type="compositionally biased region" description="Basic and acidic residues" evidence="4">
    <location>
        <begin position="81"/>
        <end position="118"/>
    </location>
</feature>
<feature type="compositionally biased region" description="Basic and acidic residues" evidence="4">
    <location>
        <begin position="850"/>
        <end position="865"/>
    </location>
</feature>
<dbReference type="GO" id="GO:0005634">
    <property type="term" value="C:nucleus"/>
    <property type="evidence" value="ECO:0007669"/>
    <property type="project" value="TreeGrafter"/>
</dbReference>
<feature type="region of interest" description="Disordered" evidence="4">
    <location>
        <begin position="626"/>
        <end position="649"/>
    </location>
</feature>
<evidence type="ECO:0000256" key="1">
    <source>
        <dbReference type="ARBA" id="ARBA00022443"/>
    </source>
</evidence>
<evidence type="ECO:0000256" key="3">
    <source>
        <dbReference type="PROSITE-ProRule" id="PRU00192"/>
    </source>
</evidence>
<dbReference type="InterPro" id="IPR035899">
    <property type="entry name" value="DBL_dom_sf"/>
</dbReference>
<feature type="compositionally biased region" description="Polar residues" evidence="4">
    <location>
        <begin position="732"/>
        <end position="744"/>
    </location>
</feature>
<dbReference type="InterPro" id="IPR036028">
    <property type="entry name" value="SH3-like_dom_sf"/>
</dbReference>
<feature type="region of interest" description="Disordered" evidence="4">
    <location>
        <begin position="1"/>
        <end position="118"/>
    </location>
</feature>
<dbReference type="GO" id="GO:0035556">
    <property type="term" value="P:intracellular signal transduction"/>
    <property type="evidence" value="ECO:0007669"/>
    <property type="project" value="InterPro"/>
</dbReference>
<evidence type="ECO:0000259" key="6">
    <source>
        <dbReference type="PROSITE" id="PS50003"/>
    </source>
</evidence>
<organism evidence="8 9">
    <name type="scientific">Carassius auratus</name>
    <name type="common">Goldfish</name>
    <dbReference type="NCBI Taxonomy" id="7957"/>
    <lineage>
        <taxon>Eukaryota</taxon>
        <taxon>Metazoa</taxon>
        <taxon>Chordata</taxon>
        <taxon>Craniata</taxon>
        <taxon>Vertebrata</taxon>
        <taxon>Euteleostomi</taxon>
        <taxon>Actinopterygii</taxon>
        <taxon>Neopterygii</taxon>
        <taxon>Teleostei</taxon>
        <taxon>Ostariophysi</taxon>
        <taxon>Cypriniformes</taxon>
        <taxon>Cyprinidae</taxon>
        <taxon>Cyprininae</taxon>
        <taxon>Carassius</taxon>
    </lineage>
</organism>
<evidence type="ECO:0000256" key="4">
    <source>
        <dbReference type="SAM" id="MobiDB-lite"/>
    </source>
</evidence>
<dbReference type="SUPFAM" id="SSF50044">
    <property type="entry name" value="SH3-domain"/>
    <property type="match status" value="1"/>
</dbReference>
<dbReference type="InterPro" id="IPR001331">
    <property type="entry name" value="GDS_CDC24_CS"/>
</dbReference>
<feature type="compositionally biased region" description="Basic and acidic residues" evidence="4">
    <location>
        <begin position="901"/>
        <end position="915"/>
    </location>
</feature>
<dbReference type="InterPro" id="IPR047271">
    <property type="entry name" value="Ephexin-like"/>
</dbReference>
<feature type="compositionally biased region" description="Basic and acidic residues" evidence="4">
    <location>
        <begin position="135"/>
        <end position="169"/>
    </location>
</feature>
<proteinExistence type="predicted"/>
<feature type="compositionally biased region" description="Basic and acidic residues" evidence="4">
    <location>
        <begin position="521"/>
        <end position="576"/>
    </location>
</feature>
<sequence length="1515" mass="178400">MEKTREKEMVPDTCDGIKDRERFPATRRRDEKIDWRERERRRNGDRCANGSSTMSEQAEYGDRNNERRKGDTFPRMTKPNRLRDRNIPLTDYERERQMGRPKDILYENEREKERRRYRDMDMQCEREIARYREELRRIEMRKPVMVEPDRQRERDREFDPRMRDRRRESYPGVSDLSGMRDKETDRETHRQRDREDRYYPRLMEGQTESFSDRERRTDRQREGERSRKRDIKIEGESERVRGKERKREEDSTQRQKLYKSEGANDAERRADRVRERDRRREREAERWRDKAVKGSDYKETGYHGPKGENSERLKETDKPRDRTRDSRDANLYTAERGRYRDGERTRDGDRYSEREIEERERRRKEYKEKGRRKMEIIGELISESDFENEKNRMMRENLEDRDRENTSETDKERLKERTEEVQEDRSTQRNEEKSESFASEEAVTKKPKNKIRKMWLEPRSERKEPCLKEYTEREKAKERYIQRYKEIMTTGNEEEPERRKPTKKKCLEDKYRELEMAGEFMRDVDAESEEKRMEGDMAYDKEAMESEWQMEREKVADNLEEKERDEQRSNNRHDYLENEEGSEVESQAEKNRVLSADDGFVTVSSGGDDAEEEDFEDCKEFWEGGVPKAVSEQSGTTEDTENGANEAPKGPLSVFCVIDQTHPTSQTNENSYVHPTVEEAANQHSFHNMGTQGEMSINETFEKVEHCEQDIERAMDNLSLCPNEDKGEGARSTDQTTKSVTSLKVQIIPPSEQSEQDTQLFLQDPSETSGPSKNNGHGGTETHIEDKIQRGAKETTGDSMEHSGSDDTWSTHFRWAKNTMKEILGLKSVDTENARGSVTHIDTQTNTQTESEREMEKSRKAKEIIEGGEEQQGGMERELNENRDWLDPSSNHHMVSSEGEAEGKVEEVSKKNESKEEVVVSSSSFRNLGNEVHARRRGFRKSAEKTKKVEEDEEEGVGRDRRTRIFNKSDDEEDELSLTWGEMDLRKLRRTRKRNSKFFNSQLYQEYSEVMQNREIQLSHSDSLSISTSSSPNHSPKLSHRTLPSIPQIILPQNLSQTSQSLNVPQQSINRPPSPRLSISAFSPTLWQDLPGVRTSPELEELTSDERRLQEVRFEVVTSEASYRHSLDIIVENFVMSKQLKGILSSQDKNWLFSRLNDVRDISHSFLSQLEEAVEKDFMRFTVCDIIIQHCPEFRNVYVPYLTNQSYQDKTYQRLMDESHEFRRVVEKLERNPVCQRLPLRSFLILPFQRITRLKLLVQNIVKRTASKTKDEAQAIKAMKLLEKMIQESNESISQMKNIESLVTLNAKVDFECKTLPLISQSRRLVREGPVTELIDFSLKDREEERNAYMHLFNDYLLVSLRKEGGRFTVIDHAPVSELRVENCRFKLHSLQKNLFRLHMPQKALLLRTDTQANKLRWISALSRPYPEIDFSAVQDIPQMQCIKAFVAQQPDELSLEKAEVLLVHQQSSDGWVEGTRLSDRQRGWAPESHLETIVSDKARKRNLLDTVKIATAAM</sequence>
<dbReference type="RefSeq" id="XP_026140028.1">
    <property type="nucleotide sequence ID" value="XM_026284243.1"/>
</dbReference>
<name>A0A6P6R475_CARAU</name>
<feature type="region of interest" description="Disordered" evidence="4">
    <location>
        <begin position="521"/>
        <end position="614"/>
    </location>
</feature>
<feature type="region of interest" description="Disordered" evidence="4">
    <location>
        <begin position="936"/>
        <end position="957"/>
    </location>
</feature>
<feature type="compositionally biased region" description="Basic and acidic residues" evidence="4">
    <location>
        <begin position="265"/>
        <end position="328"/>
    </location>
</feature>
<dbReference type="InterPro" id="IPR047270">
    <property type="entry name" value="PH_ephexin"/>
</dbReference>
<feature type="region of interest" description="Disordered" evidence="4">
    <location>
        <begin position="487"/>
        <end position="506"/>
    </location>
</feature>
<feature type="region of interest" description="Disordered" evidence="4">
    <location>
        <begin position="720"/>
        <end position="786"/>
    </location>
</feature>
<feature type="region of interest" description="Disordered" evidence="4">
    <location>
        <begin position="135"/>
        <end position="457"/>
    </location>
</feature>
<keyword evidence="8" id="KW-1185">Reference proteome</keyword>
<protein>
    <submittedName>
        <fullName evidence="9">Trichohyalin-like isoform X1</fullName>
    </submittedName>
</protein>
<feature type="compositionally biased region" description="Basic and acidic residues" evidence="4">
    <location>
        <begin position="210"/>
        <end position="253"/>
    </location>
</feature>
<dbReference type="InterPro" id="IPR001849">
    <property type="entry name" value="PH_domain"/>
</dbReference>
<evidence type="ECO:0000313" key="8">
    <source>
        <dbReference type="Proteomes" id="UP000515129"/>
    </source>
</evidence>
<dbReference type="OrthoDB" id="27593at2759"/>
<dbReference type="Pfam" id="PF00621">
    <property type="entry name" value="RhoGEF"/>
    <property type="match status" value="1"/>
</dbReference>
<dbReference type="PANTHER" id="PTHR12845">
    <property type="entry name" value="GUANINE NUCLEOTIDE EXCHANGE FACTOR"/>
    <property type="match status" value="1"/>
</dbReference>
<feature type="compositionally biased region" description="Basic and acidic residues" evidence="4">
    <location>
        <begin position="875"/>
        <end position="886"/>
    </location>
</feature>
<dbReference type="SMART" id="SM00325">
    <property type="entry name" value="RhoGEF"/>
    <property type="match status" value="1"/>
</dbReference>
<gene>
    <name evidence="9" type="primary">LOC113116225</name>
</gene>
<dbReference type="SUPFAM" id="SSF50729">
    <property type="entry name" value="PH domain-like"/>
    <property type="match status" value="1"/>
</dbReference>
<feature type="region of interest" description="Disordered" evidence="4">
    <location>
        <begin position="1021"/>
        <end position="1041"/>
    </location>
</feature>
<dbReference type="CDD" id="cd01221">
    <property type="entry name" value="PH_ephexin"/>
    <property type="match status" value="1"/>
</dbReference>
<dbReference type="GO" id="GO:0005085">
    <property type="term" value="F:guanyl-nucleotide exchange factor activity"/>
    <property type="evidence" value="ECO:0007669"/>
    <property type="project" value="UniProtKB-KW"/>
</dbReference>
<keyword evidence="2" id="KW-0344">Guanine-nucleotide releasing factor</keyword>
<dbReference type="Gene3D" id="1.20.900.10">
    <property type="entry name" value="Dbl homology (DH) domain"/>
    <property type="match status" value="1"/>
</dbReference>
<dbReference type="Gene3D" id="2.30.30.40">
    <property type="entry name" value="SH3 Domains"/>
    <property type="match status" value="1"/>
</dbReference>
<feature type="region of interest" description="Disordered" evidence="4">
    <location>
        <begin position="841"/>
        <end position="915"/>
    </location>
</feature>
<dbReference type="CDD" id="cd00160">
    <property type="entry name" value="RhoGEF"/>
    <property type="match status" value="1"/>
</dbReference>
<evidence type="ECO:0000313" key="9">
    <source>
        <dbReference type="RefSeq" id="XP_026140028.1"/>
    </source>
</evidence>
<dbReference type="InterPro" id="IPR011993">
    <property type="entry name" value="PH-like_dom_sf"/>
</dbReference>
<dbReference type="PANTHER" id="PTHR12845:SF2">
    <property type="entry name" value="DH DOMAIN-CONTAINING PROTEIN-RELATED"/>
    <property type="match status" value="1"/>
</dbReference>
<dbReference type="SMART" id="SM00233">
    <property type="entry name" value="PH"/>
    <property type="match status" value="1"/>
</dbReference>
<feature type="compositionally biased region" description="Basic and acidic residues" evidence="4">
    <location>
        <begin position="178"/>
        <end position="199"/>
    </location>
</feature>
<dbReference type="InterPro" id="IPR000219">
    <property type="entry name" value="DH_dom"/>
</dbReference>
<dbReference type="KEGG" id="caua:113116225"/>
<dbReference type="PROSITE" id="PS50010">
    <property type="entry name" value="DH_2"/>
    <property type="match status" value="1"/>
</dbReference>
<accession>A0A6P6R475</accession>
<feature type="compositionally biased region" description="Basic and acidic residues" evidence="4">
    <location>
        <begin position="60"/>
        <end position="72"/>
    </location>
</feature>
<evidence type="ECO:0000259" key="7">
    <source>
        <dbReference type="PROSITE" id="PS50010"/>
    </source>
</evidence>
<dbReference type="InterPro" id="IPR001452">
    <property type="entry name" value="SH3_domain"/>
</dbReference>
<feature type="domain" description="DH" evidence="7">
    <location>
        <begin position="1108"/>
        <end position="1292"/>
    </location>
</feature>
<feature type="compositionally biased region" description="Low complexity" evidence="4">
    <location>
        <begin position="1021"/>
        <end position="1036"/>
    </location>
</feature>
<dbReference type="PROSITE" id="PS50002">
    <property type="entry name" value="SH3"/>
    <property type="match status" value="1"/>
</dbReference>
<feature type="compositionally biased region" description="Basic and acidic residues" evidence="4">
    <location>
        <begin position="387"/>
        <end position="435"/>
    </location>
</feature>
<dbReference type="Proteomes" id="UP000515129">
    <property type="component" value="Chromosome 16"/>
</dbReference>
<dbReference type="FunFam" id="1.20.900.10:FF:000007">
    <property type="entry name" value="rho guanine nucleotide exchange factor 19"/>
    <property type="match status" value="1"/>
</dbReference>
<dbReference type="PROSITE" id="PS50003">
    <property type="entry name" value="PH_DOMAIN"/>
    <property type="match status" value="1"/>
</dbReference>
<dbReference type="GeneID" id="113116225"/>
<reference evidence="9" key="1">
    <citation type="submission" date="2025-08" db="UniProtKB">
        <authorList>
            <consortium name="RefSeq"/>
        </authorList>
    </citation>
    <scope>IDENTIFICATION</scope>
    <source>
        <strain evidence="9">Wakin</strain>
        <tissue evidence="9">Muscle</tissue>
    </source>
</reference>
<feature type="compositionally biased region" description="Basic and acidic residues" evidence="4">
    <location>
        <begin position="335"/>
        <end position="376"/>
    </location>
</feature>
<feature type="compositionally biased region" description="Basic and acidic residues" evidence="4">
    <location>
        <begin position="941"/>
        <end position="957"/>
    </location>
</feature>
<keyword evidence="1 3" id="KW-0728">SH3 domain</keyword>
<feature type="domain" description="PH" evidence="6">
    <location>
        <begin position="1324"/>
        <end position="1427"/>
    </location>
</feature>
<dbReference type="SUPFAM" id="SSF48065">
    <property type="entry name" value="DBL homology domain (DH-domain)"/>
    <property type="match status" value="1"/>
</dbReference>
<feature type="compositionally biased region" description="Basic and acidic residues" evidence="4">
    <location>
        <begin position="1"/>
        <end position="45"/>
    </location>
</feature>
<dbReference type="GO" id="GO:0005737">
    <property type="term" value="C:cytoplasm"/>
    <property type="evidence" value="ECO:0007669"/>
    <property type="project" value="TreeGrafter"/>
</dbReference>
<dbReference type="Gene3D" id="2.30.29.30">
    <property type="entry name" value="Pleckstrin-homology domain (PH domain)/Phosphotyrosine-binding domain (PTB)"/>
    <property type="match status" value="1"/>
</dbReference>
<feature type="compositionally biased region" description="Polar residues" evidence="4">
    <location>
        <begin position="751"/>
        <end position="775"/>
    </location>
</feature>